<dbReference type="InterPro" id="IPR053134">
    <property type="entry name" value="RNA-dir_DNA_polymerase"/>
</dbReference>
<dbReference type="InterPro" id="IPR043502">
    <property type="entry name" value="DNA/RNA_pol_sf"/>
</dbReference>
<accession>A0A821YA08</accession>
<dbReference type="AlphaFoldDB" id="A0A821YA08"/>
<dbReference type="EMBL" id="CAJOBS010014957">
    <property type="protein sequence ID" value="CAF4955780.1"/>
    <property type="molecule type" value="Genomic_DNA"/>
</dbReference>
<dbReference type="Proteomes" id="UP000663838">
    <property type="component" value="Unassembled WGS sequence"/>
</dbReference>
<feature type="non-terminal residue" evidence="1">
    <location>
        <position position="1"/>
    </location>
</feature>
<evidence type="ECO:0000313" key="2">
    <source>
        <dbReference type="Proteomes" id="UP000663838"/>
    </source>
</evidence>
<dbReference type="PANTHER" id="PTHR24559">
    <property type="entry name" value="TRANSPOSON TY3-I GAG-POL POLYPROTEIN"/>
    <property type="match status" value="1"/>
</dbReference>
<dbReference type="PANTHER" id="PTHR24559:SF444">
    <property type="entry name" value="REVERSE TRANSCRIPTASE DOMAIN-CONTAINING PROTEIN"/>
    <property type="match status" value="1"/>
</dbReference>
<sequence>EHISDEKQREQILKILWKYGKLFDISEPSKIDITLKNAVDTGAHRRIHTPPYRKSNKDQETLNKETDKLLKNGIIEHSASPWSSPVVLVKKKDGTTRFCVDYRRLNQITTKDAFPL</sequence>
<proteinExistence type="predicted"/>
<name>A0A821YA08_9BILA</name>
<organism evidence="1 2">
    <name type="scientific">Rotaria socialis</name>
    <dbReference type="NCBI Taxonomy" id="392032"/>
    <lineage>
        <taxon>Eukaryota</taxon>
        <taxon>Metazoa</taxon>
        <taxon>Spiralia</taxon>
        <taxon>Gnathifera</taxon>
        <taxon>Rotifera</taxon>
        <taxon>Eurotatoria</taxon>
        <taxon>Bdelloidea</taxon>
        <taxon>Philodinida</taxon>
        <taxon>Philodinidae</taxon>
        <taxon>Rotaria</taxon>
    </lineage>
</organism>
<dbReference type="Gene3D" id="3.10.10.10">
    <property type="entry name" value="HIV Type 1 Reverse Transcriptase, subunit A, domain 1"/>
    <property type="match status" value="1"/>
</dbReference>
<feature type="non-terminal residue" evidence="1">
    <location>
        <position position="116"/>
    </location>
</feature>
<reference evidence="1" key="1">
    <citation type="submission" date="2021-02" db="EMBL/GenBank/DDBJ databases">
        <authorList>
            <person name="Nowell W R."/>
        </authorList>
    </citation>
    <scope>NUCLEOTIDE SEQUENCE</scope>
</reference>
<evidence type="ECO:0000313" key="1">
    <source>
        <dbReference type="EMBL" id="CAF4955780.1"/>
    </source>
</evidence>
<protein>
    <submittedName>
        <fullName evidence="1">Uncharacterized protein</fullName>
    </submittedName>
</protein>
<gene>
    <name evidence="1" type="ORF">TOA249_LOCUS34067</name>
</gene>
<dbReference type="SUPFAM" id="SSF56672">
    <property type="entry name" value="DNA/RNA polymerases"/>
    <property type="match status" value="1"/>
</dbReference>
<comment type="caution">
    <text evidence="1">The sequence shown here is derived from an EMBL/GenBank/DDBJ whole genome shotgun (WGS) entry which is preliminary data.</text>
</comment>